<name>A0A2H0VGN3_9BACT</name>
<comment type="caution">
    <text evidence="1">The sequence shown here is derived from an EMBL/GenBank/DDBJ whole genome shotgun (WGS) entry which is preliminary data.</text>
</comment>
<reference evidence="2" key="1">
    <citation type="submission" date="2017-09" db="EMBL/GenBank/DDBJ databases">
        <title>Depth-based differentiation of microbial function through sediment-hosted aquifers and enrichment of novel symbionts in the deep terrestrial subsurface.</title>
        <authorList>
            <person name="Probst A.J."/>
            <person name="Ladd B."/>
            <person name="Jarett J.K."/>
            <person name="Geller-Mcgrath D.E."/>
            <person name="Sieber C.M.K."/>
            <person name="Emerson J.B."/>
            <person name="Anantharaman K."/>
            <person name="Thomas B.C."/>
            <person name="Malmstrom R."/>
            <person name="Stieglmeier M."/>
            <person name="Klingl A."/>
            <person name="Woyke T."/>
            <person name="Ryan C.M."/>
            <person name="Banfield J.F."/>
        </authorList>
    </citation>
    <scope>NUCLEOTIDE SEQUENCE [LARGE SCALE GENOMIC DNA]</scope>
</reference>
<dbReference type="EMBL" id="PFAJ01000013">
    <property type="protein sequence ID" value="PIR97519.1"/>
    <property type="molecule type" value="Genomic_DNA"/>
</dbReference>
<evidence type="ECO:0000313" key="1">
    <source>
        <dbReference type="EMBL" id="PIR97519.1"/>
    </source>
</evidence>
<sequence length="107" mass="13126">MIRKKESNVNKILNFLEEGFEYLPAPFETPYSYIRRINRMPYKNYYNTVRQMKKRSVVKVFEKNGKKFIKLTKKGQLEALLYRMHMNKQEKWDGKWRVVVFDIPERS</sequence>
<gene>
    <name evidence="1" type="ORF">COT91_01020</name>
</gene>
<dbReference type="AlphaFoldDB" id="A0A2H0VGN3"/>
<dbReference type="InterPro" id="IPR036388">
    <property type="entry name" value="WH-like_DNA-bd_sf"/>
</dbReference>
<accession>A0A2H0VGN3</accession>
<dbReference type="Proteomes" id="UP000230557">
    <property type="component" value="Unassembled WGS sequence"/>
</dbReference>
<dbReference type="Gene3D" id="1.10.10.10">
    <property type="entry name" value="Winged helix-like DNA-binding domain superfamily/Winged helix DNA-binding domain"/>
    <property type="match status" value="1"/>
</dbReference>
<proteinExistence type="predicted"/>
<organism evidence="1 2">
    <name type="scientific">Candidatus Doudnabacteria bacterium CG10_big_fil_rev_8_21_14_0_10_41_10</name>
    <dbReference type="NCBI Taxonomy" id="1974551"/>
    <lineage>
        <taxon>Bacteria</taxon>
        <taxon>Candidatus Doudnaibacteriota</taxon>
    </lineage>
</organism>
<protein>
    <submittedName>
        <fullName evidence="1">Uncharacterized protein</fullName>
    </submittedName>
</protein>
<evidence type="ECO:0000313" key="2">
    <source>
        <dbReference type="Proteomes" id="UP000230557"/>
    </source>
</evidence>